<evidence type="ECO:0000256" key="3">
    <source>
        <dbReference type="ARBA" id="ARBA00022806"/>
    </source>
</evidence>
<dbReference type="Pfam" id="PF00270">
    <property type="entry name" value="DEAD"/>
    <property type="match status" value="1"/>
</dbReference>
<feature type="region of interest" description="Disordered" evidence="7">
    <location>
        <begin position="3781"/>
        <end position="3832"/>
    </location>
</feature>
<dbReference type="InterPro" id="IPR004087">
    <property type="entry name" value="KH_dom"/>
</dbReference>
<protein>
    <submittedName>
        <fullName evidence="10">Putative ATP-dependent RNA helicase ddx60</fullName>
    </submittedName>
</protein>
<gene>
    <name evidence="10" type="primary">DDX60</name>
    <name evidence="10" type="ORF">FOL47_004665</name>
</gene>
<dbReference type="InterPro" id="IPR036612">
    <property type="entry name" value="KH_dom_type_1_sf"/>
</dbReference>
<feature type="compositionally biased region" description="Basic and acidic residues" evidence="7">
    <location>
        <begin position="3173"/>
        <end position="3191"/>
    </location>
</feature>
<feature type="compositionally biased region" description="Acidic residues" evidence="7">
    <location>
        <begin position="1294"/>
        <end position="1313"/>
    </location>
</feature>
<evidence type="ECO:0000259" key="8">
    <source>
        <dbReference type="PROSITE" id="PS51192"/>
    </source>
</evidence>
<dbReference type="InterPro" id="IPR027417">
    <property type="entry name" value="P-loop_NTPase"/>
</dbReference>
<dbReference type="SMART" id="SM00320">
    <property type="entry name" value="WD40"/>
    <property type="match status" value="2"/>
</dbReference>
<dbReference type="PROSITE" id="PS51192">
    <property type="entry name" value="HELICASE_ATP_BIND_1"/>
    <property type="match status" value="1"/>
</dbReference>
<dbReference type="GO" id="GO:0003723">
    <property type="term" value="F:RNA binding"/>
    <property type="evidence" value="ECO:0007669"/>
    <property type="project" value="UniProtKB-UniRule"/>
</dbReference>
<dbReference type="EMBL" id="JAAPAO010000265">
    <property type="protein sequence ID" value="KAF4665292.1"/>
    <property type="molecule type" value="Genomic_DNA"/>
</dbReference>
<dbReference type="SMART" id="SM00490">
    <property type="entry name" value="HELICc"/>
    <property type="match status" value="1"/>
</dbReference>
<dbReference type="InterPro" id="IPR001650">
    <property type="entry name" value="Helicase_C-like"/>
</dbReference>
<accession>A0A7J6M166</accession>
<feature type="compositionally biased region" description="Basic and acidic residues" evidence="7">
    <location>
        <begin position="3801"/>
        <end position="3832"/>
    </location>
</feature>
<dbReference type="Pfam" id="PF00013">
    <property type="entry name" value="KH_1"/>
    <property type="match status" value="1"/>
</dbReference>
<evidence type="ECO:0000256" key="7">
    <source>
        <dbReference type="SAM" id="MobiDB-lite"/>
    </source>
</evidence>
<dbReference type="InterPro" id="IPR011545">
    <property type="entry name" value="DEAD/DEAH_box_helicase_dom"/>
</dbReference>
<dbReference type="InterPro" id="IPR052431">
    <property type="entry name" value="SKI2_subfamily_helicases"/>
</dbReference>
<sequence>MSDFDAASYGGDDDDLYEDDFEATEGNEVAGESGEERELAVDEERRGRTSWGFTLTDDTSASEALRNWVSYLPAAKIDLVSDIGDSRGIYVVHMESLLINVLQSEMPNFETQPIFAKALFSVERCLSILAELRGTAGMRLVFFDCVEVLYRTKSSVFWTLREALRLHLLATKGSLVRVFKDWVNDPDWAAFVEEQGVAFMVCADNDVQFNPPEDDDGNSVMPKDMVQVASGLLQCLMLDVVTNHQIRVAIISTMERRVHRLMSVTVGPERGHSGVLARVSPVVEGLLGTLNDEDDDEEEEEEDPQAFVEQIEGAVKDYVEQFKPDGGVRGFITRIGLEQTLQECLSLVEDSGEEAGPVELCLIFGKVMAACEVLLQQMPLHARSHCTFTDETFPLVATGDIASALDDFFVNCRLILTPLANYMKTNPDYMAGMGLKNDISDMFDSRLFRTVFYLVLANPSDDGVTYDLGRIFGFQGSSLATYQKYWASIVADIEFPENLAHAEDSLKATLSVEIGVPSKDELPAPPADAPAPVLIQTTVPLVDMIVKTAKDPKVGQALTKLERDETQVIGEELEDYPQAQPFDSIDALLKKHEKGKYTMDSKWLEKLPPHKREAARKKFELRMKQRGMYSTHMYSKSLVGADKLHHPIVMTEEEQNAMRAASDKSAQKLSAKAQQIKEKNERQALDKQNNRDKEQMEPLLVKAERLGDMGDRPPHEIEGFLLDLVAGFGRILDSFDGFNGISQSVKLRENQIVVLFAVIDNLRSALKTVGRTLEIDNSDTYVLETRHLVARSMKLVCDVVKSFGGDLTPTHIKKIQQLLQTIGAKRVNKNVFIYWKQQRIPVLEKEISELEQEAAASAKADKKSKKKGKESPEGKDKKSKSKKGKKVPETAEEKLEAAKEELEDIDECYSEVRSKKVAVDVIGKDEYLFMLYHMGQDLDRPVGKKPDDRVLFKPDEWQRQLLDIVDKKESALVCAPTSSGKTFICYYAMEKVLRQSHDGVAVYVAPTKALLNQVSAEIYSRFSSKTYPSTVRVELAGTFAKEFSQYPMTCQVLVTIPEVFEQIMLAPSQAEWVKKLRYVIFDEVHCIGEAENSAAWEHLMQLTQCPFLALSATVGNPKGFCKWLNNVAASNHGQKVNLVEYKERYNDLKKWVYISGSGLFELHPIACLTYLDVNDGTLPSDLVMTPEEAAECYVALKAVMFDKNKDRSEKDKELINTLMDPLEPKTFFKFVRGCINKRQFRWYENELRAALSTLLKEGVCDVDDFNELVSILRNPSARGNPIEENKKWKKVSGEEEVLSTEASSDEEGEEEETASTASKPKVEHLAPHLSELGRDATYLRPARTVQLIRELQQLNLLPALIFNFDRHDIMTMVRRCTQYLAKQQYAKYHGSEERDHRTKMENKRRMEVYKKKLEQVKVMERMKANDEDFDQTVLDELVPKPIPVEEEYDPEFYFCGVKAMSDPDVEELIKKLERKTTIPKIYIDALRRGIGMHHEGLPSSFRKTVEILFRKGFLQVVVATGTLALGINMPCKATVFAGSSVELNALMYRQMAGRAGRRGFDLLGNVIFYDLPFSDIRQLQGSHVPYLRGDFSLTPTLVLRAIQLRQRLKAEGRLTVEADRSIMTMITKALYSSEMNLTNETVVLFRYTVDFLLREKLIRPNGDLIGLAPVVTALFEREPDNLVLHRLLTMPGLEDIIKRWKKEERKADETTHATYKLLQVLSWFILPWPQLRHSKDRVIEKRQRHQPTASCPVLYEKDLEPEFRDLVPKYNTAVKDELLRMAVLNFKMKGKVSNDEASFELPFTHTEYRRSFGEDIWADDSEVMSAFMNHRVKCTVRSPFSALGGSGDEFESAQELIRNCRPGFSMDLGKVPCSPFGDGLLSSYITDFFVHGRLEFLQKDNLLGASESWKIVHEWVETLEWLTTVLEAMKQFDAPTLKEVVKDLYTTLDRKLYEEGAHEGDRPLPMLALRKVGNSNQKRQSTDREEDEGPMAASIDGEWFAVGCSGIGEPNVIAIFEGRKTTNKKPARWLKAKSSSPIIDVTFTRAHSSQGSAFHRTRLVSSSERAVSVWDVQTGILLFEAVRSPLASPRLASVTNSCTVVLWQREARGVYEWNVGGDGVFITAPTPLERPCNREAVLCVAGGTSADCRLGICLATDRHIVAWRAGCPLLVDNSATAELSGKCEQLVLYHGGVAALLGFGKACLWSGTSGDTVVPVDLNKGPVERLFARNNVVYGYTETGVCMSIGADGCSLFAYQHLPENTRRVMPIHNNGYVVAAAAAASRDSLKYYDLLGDGGAVSLDLALPSASSQSRAIGCWVIGAPYDTIWKVLALSSSKAMARRMDAYGRDVPSDMVLNAIEGQTLCYMTGVGGRPGLVAGGTVEGSVMLWDLGDKFHTGDPLPFVPPPEQPASKVVDIRRCSVMTAFSRSDLKAAAAAEEEPLIIAVLEAMGAVRVLVVDSDRNGGLDDIREIIRLQSPSFSAGMNFGVVVELLPIDDSATKASSSSSSSVPDERLPDENRDVADEFQSIIFSCSWRSCMEDSSEVDRSTSPVYSEAWVVATGEREWQWESGDGWPRGMSKYLGPPIVSAGAFTLTLPEPNGFLLTAAVPGAGMKSIRSANEEATINALLMEKYCYVGLLNEEGWSTVEGKVEGPPGRARGMVDRQEAMVLNTEQTREKPELTRRLTVHPRGLLGPRESYRHMKEIRGESSEKIPRRSKSDLFPRHVAEHSSSCSSLRPGSGAGKCSYNAVIDYLLYGPRICPYFTDVLWVCGEALVGQHHHSASQKAVLLEDIRQLLRLLYFEVMDHCQLCHDAVVALCERVSLDFSDLRCIYFLGVCADVAPSIFDCTLQDSHKAAEVGHRLLQETLVDGDSVAAEILIRGYTRLVARVWSPERRRGMLVDAYRVYAREPRKASIALQLLLRAGLHDPLLFINTFSDLAVESDDGTAAVLVLASLLHRHPTRLRPYLPEFAEAAVLRCLDPAFPLRRRNCLLPATSALHEIVKTFPNTSFDQPTQRFAVAKGSVIVVYDLRTASKWRVLEGHTGDVSATAFDPTGTQLASYSAEDATLRVWQCGSTGFFGGILGFTGKCILTRQLERIPAAGAVSMDSRSSRGPDESGAAAAASDKDADRSMSRSSYSSRSRSRRGDSRGRSDSRSRGRRGRSRSRSYRGHKRISDPRRNEEEIIRLRDGSVGRTPSPSVDKKRAEGYDYSQMEVSNADAAFVLGRQGRTKQKLAKVSQADIELREKVQGDKSAGDIIEIGGTPDVRRRAIKYIKCVIAQRTGPVMVDEEADDDDDLTVLKVPREAAGFVTGAGGSFLRAVEEEWSTIMFFADFNATNKDTTREFETLAIFGGKRSRVGAMLKVMSAVETKVPGHFTNDIELTECHDEGEGMDIIHLEDNEISYALGKKGGTRKKIAASSGAVVEYVGNYVHIYGTLVERQKAKEYIDWLFAQLKGPVFVDATGRDDCTIVDVPRECVGYITGYKRETLGRIEEEWGCLMFFMDKAKDKRDKAALKDATGTEKLTIFGAQRSRRGALLKVMSSVETKNPGWFTDGCSEKRHKDVKGFATDRTYLSSDDLSYALGKRGTTRKKLAAASGCILEYVGQWCFMAGTQPQRGRCRKYLKWLTAQRHGPVSVGSRDLRGRDDWDRVEVKRELRSQLAGNRGQELRRVEEETSTFCFMAYNDDKSDERLLVFGYSQANREKAIRQIEDLLRQFEYGRSGGYGRGGYDDDYYDRDSRGRGGGGGGGYGDYGSYYYGGRSSGGGDSYYSSNRGGGDSYYDGGRRSGGGGGDWWGSSSSSRDRRDSYYDRGDRRPRSASYGDRDNRRRDYY</sequence>
<dbReference type="PROSITE" id="PS50294">
    <property type="entry name" value="WD_REPEATS_REGION"/>
    <property type="match status" value="1"/>
</dbReference>
<keyword evidence="6" id="KW-0853">WD repeat</keyword>
<feature type="region of interest" description="Disordered" evidence="7">
    <location>
        <begin position="1285"/>
        <end position="1323"/>
    </location>
</feature>
<feature type="region of interest" description="Disordered" evidence="7">
    <location>
        <begin position="655"/>
        <end position="695"/>
    </location>
</feature>
<evidence type="ECO:0000256" key="2">
    <source>
        <dbReference type="ARBA" id="ARBA00022801"/>
    </source>
</evidence>
<reference evidence="10 11" key="1">
    <citation type="submission" date="2020-04" db="EMBL/GenBank/DDBJ databases">
        <title>Perkinsus chesapeaki whole genome sequence.</title>
        <authorList>
            <person name="Bogema D.R."/>
        </authorList>
    </citation>
    <scope>NUCLEOTIDE SEQUENCE [LARGE SCALE GENOMIC DNA]</scope>
    <source>
        <strain evidence="10">ATCC PRA-425</strain>
    </source>
</reference>
<feature type="compositionally biased region" description="Basic residues" evidence="7">
    <location>
        <begin position="3157"/>
        <end position="3172"/>
    </location>
</feature>
<comment type="caution">
    <text evidence="10">The sequence shown here is derived from an EMBL/GenBank/DDBJ whole genome shotgun (WGS) entry which is preliminary data.</text>
</comment>
<keyword evidence="1" id="KW-0547">Nucleotide-binding</keyword>
<dbReference type="SUPFAM" id="SSF54791">
    <property type="entry name" value="Eukaryotic type KH-domain (KH-domain type I)"/>
    <property type="match status" value="3"/>
</dbReference>
<dbReference type="OrthoDB" id="64767at2759"/>
<evidence type="ECO:0000313" key="11">
    <source>
        <dbReference type="Proteomes" id="UP000591131"/>
    </source>
</evidence>
<evidence type="ECO:0000256" key="4">
    <source>
        <dbReference type="ARBA" id="ARBA00022840"/>
    </source>
</evidence>
<dbReference type="InterPro" id="IPR015943">
    <property type="entry name" value="WD40/YVTN_repeat-like_dom_sf"/>
</dbReference>
<evidence type="ECO:0000256" key="6">
    <source>
        <dbReference type="PROSITE-ProRule" id="PRU00221"/>
    </source>
</evidence>
<keyword evidence="11" id="KW-1185">Reference proteome</keyword>
<dbReference type="SMART" id="SM00487">
    <property type="entry name" value="DEXDc"/>
    <property type="match status" value="1"/>
</dbReference>
<feature type="region of interest" description="Disordered" evidence="7">
    <location>
        <begin position="856"/>
        <end position="892"/>
    </location>
</feature>
<keyword evidence="3 10" id="KW-0347">Helicase</keyword>
<dbReference type="CDD" id="cd00105">
    <property type="entry name" value="KH-I"/>
    <property type="match status" value="3"/>
</dbReference>
<feature type="domain" description="Helicase C-terminal" evidence="9">
    <location>
        <begin position="1443"/>
        <end position="1602"/>
    </location>
</feature>
<feature type="domain" description="Helicase ATP-binding" evidence="8">
    <location>
        <begin position="962"/>
        <end position="1132"/>
    </location>
</feature>
<evidence type="ECO:0000256" key="1">
    <source>
        <dbReference type="ARBA" id="ARBA00022741"/>
    </source>
</evidence>
<dbReference type="GO" id="GO:0004386">
    <property type="term" value="F:helicase activity"/>
    <property type="evidence" value="ECO:0007669"/>
    <property type="project" value="UniProtKB-KW"/>
</dbReference>
<dbReference type="GO" id="GO:0016787">
    <property type="term" value="F:hydrolase activity"/>
    <property type="evidence" value="ECO:0007669"/>
    <property type="project" value="UniProtKB-KW"/>
</dbReference>
<feature type="compositionally biased region" description="Basic and acidic residues" evidence="7">
    <location>
        <begin position="675"/>
        <end position="695"/>
    </location>
</feature>
<keyword evidence="5" id="KW-0694">RNA-binding</keyword>
<dbReference type="Gene3D" id="3.40.50.300">
    <property type="entry name" value="P-loop containing nucleotide triphosphate hydrolases"/>
    <property type="match status" value="2"/>
</dbReference>
<dbReference type="Pfam" id="PF00271">
    <property type="entry name" value="Helicase_C"/>
    <property type="match status" value="1"/>
</dbReference>
<feature type="region of interest" description="Disordered" evidence="7">
    <location>
        <begin position="3102"/>
        <end position="3206"/>
    </location>
</feature>
<dbReference type="FunFam" id="3.40.50.300:FF:001039">
    <property type="entry name" value="ATP-dependent RNA helicase DDX60"/>
    <property type="match status" value="1"/>
</dbReference>
<organism evidence="10 11">
    <name type="scientific">Perkinsus chesapeaki</name>
    <name type="common">Clam parasite</name>
    <name type="synonym">Perkinsus andrewsi</name>
    <dbReference type="NCBI Taxonomy" id="330153"/>
    <lineage>
        <taxon>Eukaryota</taxon>
        <taxon>Sar</taxon>
        <taxon>Alveolata</taxon>
        <taxon>Perkinsozoa</taxon>
        <taxon>Perkinsea</taxon>
        <taxon>Perkinsida</taxon>
        <taxon>Perkinsidae</taxon>
        <taxon>Perkinsus</taxon>
    </lineage>
</organism>
<dbReference type="PANTHER" id="PTHR44533">
    <property type="entry name" value="DEAD/H RNA HELICASE, PUTATIVE-RELATED"/>
    <property type="match status" value="1"/>
</dbReference>
<evidence type="ECO:0000259" key="9">
    <source>
        <dbReference type="PROSITE" id="PS51194"/>
    </source>
</evidence>
<dbReference type="PROSITE" id="PS50084">
    <property type="entry name" value="KH_TYPE_1"/>
    <property type="match status" value="2"/>
</dbReference>
<dbReference type="Proteomes" id="UP000591131">
    <property type="component" value="Unassembled WGS sequence"/>
</dbReference>
<dbReference type="PROSITE" id="PS50082">
    <property type="entry name" value="WD_REPEATS_2"/>
    <property type="match status" value="1"/>
</dbReference>
<dbReference type="SUPFAM" id="SSF52540">
    <property type="entry name" value="P-loop containing nucleoside triphosphate hydrolases"/>
    <property type="match status" value="1"/>
</dbReference>
<dbReference type="Pfam" id="PF26076">
    <property type="entry name" value="WHD_DDX60"/>
    <property type="match status" value="1"/>
</dbReference>
<dbReference type="PANTHER" id="PTHR44533:SF4">
    <property type="entry name" value="DEAD_H RNA HELICASE, PUTATIVE-RELATED"/>
    <property type="match status" value="1"/>
</dbReference>
<dbReference type="Gene3D" id="2.130.10.10">
    <property type="entry name" value="YVTN repeat-like/Quinoprotein amine dehydrogenase"/>
    <property type="match status" value="1"/>
</dbReference>
<dbReference type="InterPro" id="IPR004088">
    <property type="entry name" value="KH_dom_type_1"/>
</dbReference>
<dbReference type="GO" id="GO:0005524">
    <property type="term" value="F:ATP binding"/>
    <property type="evidence" value="ECO:0007669"/>
    <property type="project" value="UniProtKB-KW"/>
</dbReference>
<name>A0A7J6M166_PERCH</name>
<dbReference type="GO" id="GO:0005737">
    <property type="term" value="C:cytoplasm"/>
    <property type="evidence" value="ECO:0007669"/>
    <property type="project" value="TreeGrafter"/>
</dbReference>
<dbReference type="InterPro" id="IPR001680">
    <property type="entry name" value="WD40_rpt"/>
</dbReference>
<dbReference type="InterPro" id="IPR014001">
    <property type="entry name" value="Helicase_ATP-bd"/>
</dbReference>
<feature type="repeat" description="WD" evidence="6">
    <location>
        <begin position="3039"/>
        <end position="3072"/>
    </location>
</feature>
<dbReference type="Gene3D" id="3.30.310.210">
    <property type="match status" value="1"/>
</dbReference>
<feature type="compositionally biased region" description="Acidic residues" evidence="7">
    <location>
        <begin position="11"/>
        <end position="25"/>
    </location>
</feature>
<feature type="compositionally biased region" description="Basic and acidic residues" evidence="7">
    <location>
        <begin position="3144"/>
        <end position="3156"/>
    </location>
</feature>
<evidence type="ECO:0000313" key="10">
    <source>
        <dbReference type="EMBL" id="KAF4665292.1"/>
    </source>
</evidence>
<dbReference type="PROSITE" id="PS51194">
    <property type="entry name" value="HELICASE_CTER"/>
    <property type="match status" value="1"/>
</dbReference>
<feature type="region of interest" description="Disordered" evidence="7">
    <location>
        <begin position="1971"/>
        <end position="1991"/>
    </location>
</feature>
<dbReference type="InterPro" id="IPR059032">
    <property type="entry name" value="WHD_DDX60"/>
</dbReference>
<proteinExistence type="predicted"/>
<dbReference type="SUPFAM" id="SSF50978">
    <property type="entry name" value="WD40 repeat-like"/>
    <property type="match status" value="2"/>
</dbReference>
<evidence type="ECO:0000256" key="5">
    <source>
        <dbReference type="PROSITE-ProRule" id="PRU00117"/>
    </source>
</evidence>
<keyword evidence="4" id="KW-0067">ATP-binding</keyword>
<feature type="region of interest" description="Disordered" evidence="7">
    <location>
        <begin position="1"/>
        <end position="39"/>
    </location>
</feature>
<keyword evidence="2" id="KW-0378">Hydrolase</keyword>
<dbReference type="SMART" id="SM00322">
    <property type="entry name" value="KH"/>
    <property type="match status" value="5"/>
</dbReference>
<dbReference type="InterPro" id="IPR036322">
    <property type="entry name" value="WD40_repeat_dom_sf"/>
</dbReference>